<keyword evidence="4 8" id="KW-0812">Transmembrane</keyword>
<name>A0ABS0XJM4_9SPHN</name>
<organism evidence="13 14">
    <name type="scientific">Sphingomonas mollis</name>
    <dbReference type="NCBI Taxonomy" id="2795726"/>
    <lineage>
        <taxon>Bacteria</taxon>
        <taxon>Pseudomonadati</taxon>
        <taxon>Pseudomonadota</taxon>
        <taxon>Alphaproteobacteria</taxon>
        <taxon>Sphingomonadales</taxon>
        <taxon>Sphingomonadaceae</taxon>
        <taxon>Sphingomonas</taxon>
    </lineage>
</organism>
<evidence type="ECO:0000256" key="9">
    <source>
        <dbReference type="RuleBase" id="RU003357"/>
    </source>
</evidence>
<feature type="domain" description="TonB-dependent receptor-like beta-barrel" evidence="11">
    <location>
        <begin position="438"/>
        <end position="1015"/>
    </location>
</feature>
<keyword evidence="6 8" id="KW-0472">Membrane</keyword>
<evidence type="ECO:0000256" key="4">
    <source>
        <dbReference type="ARBA" id="ARBA00022692"/>
    </source>
</evidence>
<keyword evidence="7 8" id="KW-0998">Cell outer membrane</keyword>
<dbReference type="InterPro" id="IPR000531">
    <property type="entry name" value="Beta-barrel_TonB"/>
</dbReference>
<dbReference type="InterPro" id="IPR037066">
    <property type="entry name" value="Plug_dom_sf"/>
</dbReference>
<dbReference type="Proteomes" id="UP000640426">
    <property type="component" value="Unassembled WGS sequence"/>
</dbReference>
<sequence>MSINRFLGATALVSSMLLGAVVLPNSAIAQTAPSTKDDTPMETGTQVAAEAAEASDDTAIVVTGSRIARPNLDSPAPITSLSAQELTQTGDVSLGDTLNKLPALRSTFSGSNSTRFIGTAGLNVLDLRGLGTNRTLVIVNGRRHVTTTPGDSSVDINTIPVDLIERVDVVTGGNSAIYGSDAVAGAVNFVLKRDYDGFRLRGQSGVTSKGDRPSYFGSLTAGKNFGDGRGNIAAALEYSQSDALYFTDRSRYSTTGRRQFNATENVLNEPSTGNGVPDTTFLRNVRNIAISEGGAYTSACPTAVAGDAANAARRAFNCTGEFSNTGAALGRVFVFDNTGNLVPNNVVKDFRPFGSGNAIGGLGSSQRLTGQLQPGVKRYSANILAHYDVSDAFRPFVEAKYVRVDALQEGQPTFLQGTLPATYSVNNPYLSTQARSVLAQSLAPGATTFTAQRINVDFGARGEDHRRETYRIVGGVEGTFNTDWRYEVALNYGHLDTFYATQGNVNVQKFRNSQNAVRNTSGAIVCGINADAITTNDDASCVPVNLFGMNTPSAAALNYFVVNSTRREKADQYDATAFVSGDLSQLFELPGGPIQFSIGGEYRRETAYSAFDDVTRSGATFLNAIPIFDPPAQIVKEGYGEIRIPLLKDVPFFQELTIDGAARVSNYNIGATGTVWSYNGGLTWSPVRDVRLRGSYARSVRAPTQSDLFSSPSQTFLNGLIDPCSQNNIRDNPNRVANCAAAGVPTTQTFNGITEPFTNVPTSGISGLNGSNPNLREETADSFTGGVVLQPSMIPGLTLSVDYYNITINNVIFSLAPQTIINQCYDSPSGINNQYCAALTRNPNGTFAGQTGVTNGGVQVSFPATGQSFLSGPFNFAKQKTSGIDADLSYSHNFGDTKITMRGIVSYLINRDNYTDINTPGYIDQQKFEVGDPEWAGSFTINADFGVFDLNYNMRYVGKQTVAAQYETQNSVQGRPALNPDAFPFVFYPDVTYHNIRIGADINEKFRFYAGVDNVFDKQPPYDITGTTGAQGIYENVGRFMYAGFEAKF</sequence>
<keyword evidence="10" id="KW-0732">Signal</keyword>
<feature type="domain" description="TonB-dependent receptor plug" evidence="12">
    <location>
        <begin position="72"/>
        <end position="186"/>
    </location>
</feature>
<keyword evidence="3 8" id="KW-1134">Transmembrane beta strand</keyword>
<keyword evidence="14" id="KW-1185">Reference proteome</keyword>
<dbReference type="PROSITE" id="PS52016">
    <property type="entry name" value="TONB_DEPENDENT_REC_3"/>
    <property type="match status" value="1"/>
</dbReference>
<dbReference type="Pfam" id="PF00593">
    <property type="entry name" value="TonB_dep_Rec_b-barrel"/>
    <property type="match status" value="1"/>
</dbReference>
<proteinExistence type="inferred from homology"/>
<keyword evidence="13" id="KW-0675">Receptor</keyword>
<gene>
    <name evidence="13" type="ORF">JAO74_00325</name>
</gene>
<evidence type="ECO:0000256" key="10">
    <source>
        <dbReference type="SAM" id="SignalP"/>
    </source>
</evidence>
<dbReference type="Gene3D" id="2.170.130.10">
    <property type="entry name" value="TonB-dependent receptor, plug domain"/>
    <property type="match status" value="1"/>
</dbReference>
<evidence type="ECO:0000256" key="1">
    <source>
        <dbReference type="ARBA" id="ARBA00004571"/>
    </source>
</evidence>
<feature type="signal peptide" evidence="10">
    <location>
        <begin position="1"/>
        <end position="29"/>
    </location>
</feature>
<dbReference type="Gene3D" id="2.40.170.20">
    <property type="entry name" value="TonB-dependent receptor, beta-barrel domain"/>
    <property type="match status" value="1"/>
</dbReference>
<evidence type="ECO:0000256" key="7">
    <source>
        <dbReference type="ARBA" id="ARBA00023237"/>
    </source>
</evidence>
<evidence type="ECO:0000256" key="2">
    <source>
        <dbReference type="ARBA" id="ARBA00022448"/>
    </source>
</evidence>
<dbReference type="PANTHER" id="PTHR47234:SF2">
    <property type="entry name" value="TONB-DEPENDENT RECEPTOR"/>
    <property type="match status" value="1"/>
</dbReference>
<evidence type="ECO:0000259" key="12">
    <source>
        <dbReference type="Pfam" id="PF07715"/>
    </source>
</evidence>
<dbReference type="SUPFAM" id="SSF56935">
    <property type="entry name" value="Porins"/>
    <property type="match status" value="1"/>
</dbReference>
<evidence type="ECO:0000256" key="5">
    <source>
        <dbReference type="ARBA" id="ARBA00023077"/>
    </source>
</evidence>
<evidence type="ECO:0000256" key="3">
    <source>
        <dbReference type="ARBA" id="ARBA00022452"/>
    </source>
</evidence>
<comment type="subcellular location">
    <subcellularLocation>
        <location evidence="1 8">Cell outer membrane</location>
        <topology evidence="1 8">Multi-pass membrane protein</topology>
    </subcellularLocation>
</comment>
<keyword evidence="2 8" id="KW-0813">Transport</keyword>
<keyword evidence="5 9" id="KW-0798">TonB box</keyword>
<evidence type="ECO:0000313" key="13">
    <source>
        <dbReference type="EMBL" id="MBJ6120226.1"/>
    </source>
</evidence>
<dbReference type="Pfam" id="PF07715">
    <property type="entry name" value="Plug"/>
    <property type="match status" value="1"/>
</dbReference>
<dbReference type="InterPro" id="IPR012910">
    <property type="entry name" value="Plug_dom"/>
</dbReference>
<dbReference type="EMBL" id="JAELXS010000001">
    <property type="protein sequence ID" value="MBJ6120226.1"/>
    <property type="molecule type" value="Genomic_DNA"/>
</dbReference>
<evidence type="ECO:0000256" key="6">
    <source>
        <dbReference type="ARBA" id="ARBA00023136"/>
    </source>
</evidence>
<evidence type="ECO:0000313" key="14">
    <source>
        <dbReference type="Proteomes" id="UP000640426"/>
    </source>
</evidence>
<comment type="caution">
    <text evidence="13">The sequence shown here is derived from an EMBL/GenBank/DDBJ whole genome shotgun (WGS) entry which is preliminary data.</text>
</comment>
<reference evidence="14" key="1">
    <citation type="submission" date="2020-12" db="EMBL/GenBank/DDBJ databases">
        <title>Hymenobacter sp.</title>
        <authorList>
            <person name="Kim M.K."/>
        </authorList>
    </citation>
    <scope>NUCLEOTIDE SEQUENCE [LARGE SCALE GENOMIC DNA]</scope>
    <source>
        <strain evidence="14">BT553</strain>
    </source>
</reference>
<evidence type="ECO:0000259" key="11">
    <source>
        <dbReference type="Pfam" id="PF00593"/>
    </source>
</evidence>
<dbReference type="InterPro" id="IPR039426">
    <property type="entry name" value="TonB-dep_rcpt-like"/>
</dbReference>
<dbReference type="PANTHER" id="PTHR47234">
    <property type="match status" value="1"/>
</dbReference>
<accession>A0ABS0XJM4</accession>
<feature type="chain" id="PRO_5045835643" evidence="10">
    <location>
        <begin position="30"/>
        <end position="1049"/>
    </location>
</feature>
<comment type="similarity">
    <text evidence="8 9">Belongs to the TonB-dependent receptor family.</text>
</comment>
<evidence type="ECO:0000256" key="8">
    <source>
        <dbReference type="PROSITE-ProRule" id="PRU01360"/>
    </source>
</evidence>
<dbReference type="InterPro" id="IPR036942">
    <property type="entry name" value="Beta-barrel_TonB_sf"/>
</dbReference>
<protein>
    <submittedName>
        <fullName evidence="13">TonB-dependent receptor</fullName>
    </submittedName>
</protein>